<dbReference type="Pfam" id="PF20152">
    <property type="entry name" value="DUF6534"/>
    <property type="match status" value="1"/>
</dbReference>
<dbReference type="AlphaFoldDB" id="A0A5C3K9V1"/>
<evidence type="ECO:0000313" key="5">
    <source>
        <dbReference type="Proteomes" id="UP000307440"/>
    </source>
</evidence>
<dbReference type="OrthoDB" id="3231781at2759"/>
<keyword evidence="2" id="KW-0812">Transmembrane</keyword>
<dbReference type="STRING" id="230819.A0A5C3K9V1"/>
<dbReference type="PANTHER" id="PTHR40465">
    <property type="entry name" value="CHROMOSOME 1, WHOLE GENOME SHOTGUN SEQUENCE"/>
    <property type="match status" value="1"/>
</dbReference>
<gene>
    <name evidence="4" type="ORF">FA15DRAFT_761362</name>
</gene>
<name>A0A5C3K9V1_COPMA</name>
<keyword evidence="2" id="KW-0472">Membrane</keyword>
<feature type="transmembrane region" description="Helical" evidence="2">
    <location>
        <begin position="16"/>
        <end position="39"/>
    </location>
</feature>
<protein>
    <recommendedName>
        <fullName evidence="3">DUF6534 domain-containing protein</fullName>
    </recommendedName>
</protein>
<evidence type="ECO:0000313" key="4">
    <source>
        <dbReference type="EMBL" id="TFK16644.1"/>
    </source>
</evidence>
<dbReference type="EMBL" id="ML210688">
    <property type="protein sequence ID" value="TFK16644.1"/>
    <property type="molecule type" value="Genomic_DNA"/>
</dbReference>
<accession>A0A5C3K9V1</accession>
<feature type="region of interest" description="Disordered" evidence="1">
    <location>
        <begin position="251"/>
        <end position="275"/>
    </location>
</feature>
<dbReference type="InterPro" id="IPR045339">
    <property type="entry name" value="DUF6534"/>
</dbReference>
<reference evidence="4 5" key="1">
    <citation type="journal article" date="2019" name="Nat. Ecol. Evol.">
        <title>Megaphylogeny resolves global patterns of mushroom evolution.</title>
        <authorList>
            <person name="Varga T."/>
            <person name="Krizsan K."/>
            <person name="Foldi C."/>
            <person name="Dima B."/>
            <person name="Sanchez-Garcia M."/>
            <person name="Sanchez-Ramirez S."/>
            <person name="Szollosi G.J."/>
            <person name="Szarkandi J.G."/>
            <person name="Papp V."/>
            <person name="Albert L."/>
            <person name="Andreopoulos W."/>
            <person name="Angelini C."/>
            <person name="Antonin V."/>
            <person name="Barry K.W."/>
            <person name="Bougher N.L."/>
            <person name="Buchanan P."/>
            <person name="Buyck B."/>
            <person name="Bense V."/>
            <person name="Catcheside P."/>
            <person name="Chovatia M."/>
            <person name="Cooper J."/>
            <person name="Damon W."/>
            <person name="Desjardin D."/>
            <person name="Finy P."/>
            <person name="Geml J."/>
            <person name="Haridas S."/>
            <person name="Hughes K."/>
            <person name="Justo A."/>
            <person name="Karasinski D."/>
            <person name="Kautmanova I."/>
            <person name="Kiss B."/>
            <person name="Kocsube S."/>
            <person name="Kotiranta H."/>
            <person name="LaButti K.M."/>
            <person name="Lechner B.E."/>
            <person name="Liimatainen K."/>
            <person name="Lipzen A."/>
            <person name="Lukacs Z."/>
            <person name="Mihaltcheva S."/>
            <person name="Morgado L.N."/>
            <person name="Niskanen T."/>
            <person name="Noordeloos M.E."/>
            <person name="Ohm R.A."/>
            <person name="Ortiz-Santana B."/>
            <person name="Ovrebo C."/>
            <person name="Racz N."/>
            <person name="Riley R."/>
            <person name="Savchenko A."/>
            <person name="Shiryaev A."/>
            <person name="Soop K."/>
            <person name="Spirin V."/>
            <person name="Szebenyi C."/>
            <person name="Tomsovsky M."/>
            <person name="Tulloss R.E."/>
            <person name="Uehling J."/>
            <person name="Grigoriev I.V."/>
            <person name="Vagvolgyi C."/>
            <person name="Papp T."/>
            <person name="Martin F.M."/>
            <person name="Miettinen O."/>
            <person name="Hibbett D.S."/>
            <person name="Nagy L.G."/>
        </authorList>
    </citation>
    <scope>NUCLEOTIDE SEQUENCE [LARGE SCALE GENOMIC DNA]</scope>
    <source>
        <strain evidence="4 5">CBS 121175</strain>
    </source>
</reference>
<keyword evidence="5" id="KW-1185">Reference proteome</keyword>
<organism evidence="4 5">
    <name type="scientific">Coprinopsis marcescibilis</name>
    <name type="common">Agaric fungus</name>
    <name type="synonym">Psathyrella marcescibilis</name>
    <dbReference type="NCBI Taxonomy" id="230819"/>
    <lineage>
        <taxon>Eukaryota</taxon>
        <taxon>Fungi</taxon>
        <taxon>Dikarya</taxon>
        <taxon>Basidiomycota</taxon>
        <taxon>Agaricomycotina</taxon>
        <taxon>Agaricomycetes</taxon>
        <taxon>Agaricomycetidae</taxon>
        <taxon>Agaricales</taxon>
        <taxon>Agaricineae</taxon>
        <taxon>Psathyrellaceae</taxon>
        <taxon>Coprinopsis</taxon>
    </lineage>
</organism>
<evidence type="ECO:0000256" key="1">
    <source>
        <dbReference type="SAM" id="MobiDB-lite"/>
    </source>
</evidence>
<evidence type="ECO:0000256" key="2">
    <source>
        <dbReference type="SAM" id="Phobius"/>
    </source>
</evidence>
<feature type="transmembrane region" description="Helical" evidence="2">
    <location>
        <begin position="214"/>
        <end position="235"/>
    </location>
</feature>
<sequence>MAAALRALDLHRTVGALELGCIFSTFLFGIVTLQSYVYYQNFRDDNWKYKTMVAVLWVVELAHSICVIAEVYRVTVTLYCQPQELITFDFLGVATALGGTITLIAHTFFALRLYKILPRRSIWLSYNAITWPDISTYRIQWGWLILTLLSTGCAIDVVIAASMLYYLISKREGRFNRATRLIDSLVHFTIRTGLLTSLGAIIMVIAFVMLKETLIWLALYTCLAKLYSNSLLSALNERTTLRSAVAQSTSLEPSNGFRNRSGHLRRVTCGGNDQTTNADHMFISVEMKSSTHVSPGEDRKYQDTKIKPFAFSELASSGKLDNDSDDTMTPSTLRAHLP</sequence>
<dbReference type="Proteomes" id="UP000307440">
    <property type="component" value="Unassembled WGS sequence"/>
</dbReference>
<proteinExistence type="predicted"/>
<evidence type="ECO:0000259" key="3">
    <source>
        <dbReference type="Pfam" id="PF20152"/>
    </source>
</evidence>
<feature type="region of interest" description="Disordered" evidence="1">
    <location>
        <begin position="316"/>
        <end position="338"/>
    </location>
</feature>
<keyword evidence="2" id="KW-1133">Transmembrane helix</keyword>
<feature type="transmembrane region" description="Helical" evidence="2">
    <location>
        <begin position="188"/>
        <end position="208"/>
    </location>
</feature>
<feature type="transmembrane region" description="Helical" evidence="2">
    <location>
        <begin position="86"/>
        <end position="111"/>
    </location>
</feature>
<feature type="transmembrane region" description="Helical" evidence="2">
    <location>
        <begin position="51"/>
        <end position="74"/>
    </location>
</feature>
<feature type="domain" description="DUF6534" evidence="3">
    <location>
        <begin position="153"/>
        <end position="239"/>
    </location>
</feature>
<feature type="transmembrane region" description="Helical" evidence="2">
    <location>
        <begin position="141"/>
        <end position="167"/>
    </location>
</feature>
<dbReference type="PANTHER" id="PTHR40465:SF1">
    <property type="entry name" value="DUF6534 DOMAIN-CONTAINING PROTEIN"/>
    <property type="match status" value="1"/>
</dbReference>